<name>A0ABW0R5K5_9BACL</name>
<dbReference type="SUPFAM" id="SSF52413">
    <property type="entry name" value="UDP-glucose/GDP-mannose dehydrogenase C-terminal domain"/>
    <property type="match status" value="1"/>
</dbReference>
<sequence length="431" mass="47132">MSILIMGTGYVGITTAIMFAELGIPSTGFDSNAGKIAMLNQGHLPIYEPGMEPILAKHLASGTLRFVQDEEEAIREHQTVFLCVGTPSNSDGSANLHAIKQASEWIGKYMQAETLVVIKSTVPVGVNEKVSEWISRKQTSPIPFDVVMNPEFLREGSALEDALAPDRIVVGSDNMEAAWRLLSLYAAIECPKIITTPKAAVMIKYASNAFLATKISFVNELSGLCDRLGIDIEEVSHGMGLDPRIGTKFLRAGIGYGGSCFPKDVDALLHTAAASRQRLTIIENAAKVNRIQPLQALDKWELKMPSTFSGKTVAVLGIAFKPITDDLREAPSLVILSELLAKQAKIRVHDPLAVLPAHFRSLGIMQYDSIEEALQGADAVILCTEWPEYRQADWQAMKPLLNGNFVFDGRNALDKQSLTTLGYEYYGISRH</sequence>
<protein>
    <recommendedName>
        <fullName evidence="3 7">UDP-glucose 6-dehydrogenase</fullName>
        <ecNumber evidence="3 7">1.1.1.22</ecNumber>
    </recommendedName>
</protein>
<evidence type="ECO:0000256" key="3">
    <source>
        <dbReference type="ARBA" id="ARBA00012954"/>
    </source>
</evidence>
<evidence type="ECO:0000313" key="10">
    <source>
        <dbReference type="Proteomes" id="UP001596108"/>
    </source>
</evidence>
<comment type="pathway">
    <text evidence="1">Nucleotide-sugar biosynthesis; UDP-alpha-D-glucuronate biosynthesis; UDP-alpha-D-glucuronate from UDP-alpha-D-glucose: step 1/1.</text>
</comment>
<dbReference type="SUPFAM" id="SSF51735">
    <property type="entry name" value="NAD(P)-binding Rossmann-fold domains"/>
    <property type="match status" value="1"/>
</dbReference>
<dbReference type="NCBIfam" id="TIGR03026">
    <property type="entry name" value="NDP-sugDHase"/>
    <property type="match status" value="1"/>
</dbReference>
<evidence type="ECO:0000256" key="2">
    <source>
        <dbReference type="ARBA" id="ARBA00006601"/>
    </source>
</evidence>
<dbReference type="SUPFAM" id="SSF48179">
    <property type="entry name" value="6-phosphogluconate dehydrogenase C-terminal domain-like"/>
    <property type="match status" value="1"/>
</dbReference>
<evidence type="ECO:0000259" key="8">
    <source>
        <dbReference type="SMART" id="SM00984"/>
    </source>
</evidence>
<evidence type="ECO:0000256" key="7">
    <source>
        <dbReference type="PIRNR" id="PIRNR000124"/>
    </source>
</evidence>
<dbReference type="InterPro" id="IPR014026">
    <property type="entry name" value="UDP-Glc/GDP-Man_DH_dimer"/>
</dbReference>
<proteinExistence type="inferred from homology"/>
<dbReference type="RefSeq" id="WP_378113986.1">
    <property type="nucleotide sequence ID" value="NZ_JBHSNC010000057.1"/>
</dbReference>
<evidence type="ECO:0000256" key="5">
    <source>
        <dbReference type="ARBA" id="ARBA00023027"/>
    </source>
</evidence>
<dbReference type="InterPro" id="IPR028357">
    <property type="entry name" value="UDPglc_DH_bac"/>
</dbReference>
<dbReference type="Pfam" id="PF03721">
    <property type="entry name" value="UDPG_MGDP_dh_N"/>
    <property type="match status" value="1"/>
</dbReference>
<dbReference type="InterPro" id="IPR017476">
    <property type="entry name" value="UDP-Glc/GDP-Man"/>
</dbReference>
<dbReference type="InterPro" id="IPR001732">
    <property type="entry name" value="UDP-Glc/GDP-Man_DH_N"/>
</dbReference>
<evidence type="ECO:0000256" key="4">
    <source>
        <dbReference type="ARBA" id="ARBA00023002"/>
    </source>
</evidence>
<reference evidence="10" key="1">
    <citation type="journal article" date="2019" name="Int. J. Syst. Evol. Microbiol.">
        <title>The Global Catalogue of Microorganisms (GCM) 10K type strain sequencing project: providing services to taxonomists for standard genome sequencing and annotation.</title>
        <authorList>
            <consortium name="The Broad Institute Genomics Platform"/>
            <consortium name="The Broad Institute Genome Sequencing Center for Infectious Disease"/>
            <person name="Wu L."/>
            <person name="Ma J."/>
        </authorList>
    </citation>
    <scope>NUCLEOTIDE SEQUENCE [LARGE SCALE GENOMIC DNA]</scope>
    <source>
        <strain evidence="10">CGMCC 1.18578</strain>
    </source>
</reference>
<keyword evidence="4 7" id="KW-0560">Oxidoreductase</keyword>
<dbReference type="EC" id="1.1.1.22" evidence="3 7"/>
<feature type="domain" description="UDP-glucose/GDP-mannose dehydrogenase C-terminal" evidence="8">
    <location>
        <begin position="314"/>
        <end position="415"/>
    </location>
</feature>
<dbReference type="PIRSF" id="PIRSF000124">
    <property type="entry name" value="UDPglc_GDPman_dh"/>
    <property type="match status" value="1"/>
</dbReference>
<comment type="catalytic activity">
    <reaction evidence="6 7">
        <text>UDP-alpha-D-glucose + 2 NAD(+) + H2O = UDP-alpha-D-glucuronate + 2 NADH + 3 H(+)</text>
        <dbReference type="Rhea" id="RHEA:23596"/>
        <dbReference type="ChEBI" id="CHEBI:15377"/>
        <dbReference type="ChEBI" id="CHEBI:15378"/>
        <dbReference type="ChEBI" id="CHEBI:57540"/>
        <dbReference type="ChEBI" id="CHEBI:57945"/>
        <dbReference type="ChEBI" id="CHEBI:58052"/>
        <dbReference type="ChEBI" id="CHEBI:58885"/>
        <dbReference type="EC" id="1.1.1.22"/>
    </reaction>
</comment>
<comment type="similarity">
    <text evidence="2 7">Belongs to the UDP-glucose/GDP-mannose dehydrogenase family.</text>
</comment>
<comment type="caution">
    <text evidence="9">The sequence shown here is derived from an EMBL/GenBank/DDBJ whole genome shotgun (WGS) entry which is preliminary data.</text>
</comment>
<dbReference type="InterPro" id="IPR036291">
    <property type="entry name" value="NAD(P)-bd_dom_sf"/>
</dbReference>
<dbReference type="GO" id="GO:0016491">
    <property type="term" value="F:oxidoreductase activity"/>
    <property type="evidence" value="ECO:0007669"/>
    <property type="project" value="UniProtKB-KW"/>
</dbReference>
<evidence type="ECO:0000256" key="1">
    <source>
        <dbReference type="ARBA" id="ARBA00004701"/>
    </source>
</evidence>
<dbReference type="PANTHER" id="PTHR43750">
    <property type="entry name" value="UDP-GLUCOSE 6-DEHYDROGENASE TUAD"/>
    <property type="match status" value="1"/>
</dbReference>
<evidence type="ECO:0000313" key="9">
    <source>
        <dbReference type="EMBL" id="MFC5532013.1"/>
    </source>
</evidence>
<dbReference type="InterPro" id="IPR014027">
    <property type="entry name" value="UDP-Glc/GDP-Man_DH_C"/>
</dbReference>
<accession>A0ABW0R5K5</accession>
<dbReference type="EMBL" id="JBHSNC010000057">
    <property type="protein sequence ID" value="MFC5532013.1"/>
    <property type="molecule type" value="Genomic_DNA"/>
</dbReference>
<keyword evidence="10" id="KW-1185">Reference proteome</keyword>
<keyword evidence="5 7" id="KW-0520">NAD</keyword>
<organism evidence="9 10">
    <name type="scientific">Cohnella yongneupensis</name>
    <dbReference type="NCBI Taxonomy" id="425006"/>
    <lineage>
        <taxon>Bacteria</taxon>
        <taxon>Bacillati</taxon>
        <taxon>Bacillota</taxon>
        <taxon>Bacilli</taxon>
        <taxon>Bacillales</taxon>
        <taxon>Paenibacillaceae</taxon>
        <taxon>Cohnella</taxon>
    </lineage>
</organism>
<dbReference type="Gene3D" id="1.20.5.100">
    <property type="entry name" value="Cytochrome c1, transmembrane anchor, C-terminal"/>
    <property type="match status" value="1"/>
</dbReference>
<dbReference type="Pfam" id="PF00984">
    <property type="entry name" value="UDPG_MGDP_dh"/>
    <property type="match status" value="1"/>
</dbReference>
<dbReference type="InterPro" id="IPR008927">
    <property type="entry name" value="6-PGluconate_DH-like_C_sf"/>
</dbReference>
<gene>
    <name evidence="9" type="ORF">ACFPQ4_21565</name>
</gene>
<dbReference type="Proteomes" id="UP001596108">
    <property type="component" value="Unassembled WGS sequence"/>
</dbReference>
<dbReference type="Pfam" id="PF03720">
    <property type="entry name" value="UDPG_MGDP_dh_C"/>
    <property type="match status" value="1"/>
</dbReference>
<dbReference type="Gene3D" id="3.40.50.720">
    <property type="entry name" value="NAD(P)-binding Rossmann-like Domain"/>
    <property type="match status" value="2"/>
</dbReference>
<dbReference type="SMART" id="SM00984">
    <property type="entry name" value="UDPG_MGDP_dh_C"/>
    <property type="match status" value="1"/>
</dbReference>
<dbReference type="PANTHER" id="PTHR43750:SF3">
    <property type="entry name" value="UDP-GLUCOSE 6-DEHYDROGENASE TUAD"/>
    <property type="match status" value="1"/>
</dbReference>
<evidence type="ECO:0000256" key="6">
    <source>
        <dbReference type="ARBA" id="ARBA00047473"/>
    </source>
</evidence>
<dbReference type="PIRSF" id="PIRSF500134">
    <property type="entry name" value="UDPglc_DH_bac"/>
    <property type="match status" value="1"/>
</dbReference>
<dbReference type="InterPro" id="IPR036220">
    <property type="entry name" value="UDP-Glc/GDP-Man_DH_C_sf"/>
</dbReference>